<dbReference type="SUPFAM" id="SSF51126">
    <property type="entry name" value="Pectin lyase-like"/>
    <property type="match status" value="2"/>
</dbReference>
<keyword evidence="3" id="KW-1185">Reference proteome</keyword>
<dbReference type="SUPFAM" id="SSF50370">
    <property type="entry name" value="Ricin B-like lectins"/>
    <property type="match status" value="1"/>
</dbReference>
<feature type="domain" description="Ricin B lectin" evidence="1">
    <location>
        <begin position="605"/>
        <end position="684"/>
    </location>
</feature>
<dbReference type="PROSITE" id="PS50231">
    <property type="entry name" value="RICIN_B_LECTIN"/>
    <property type="match status" value="1"/>
</dbReference>
<sequence>MSIQSMINDAITSGQPELVIAPGVYPLTATLSILGANGLTIVADGVTFLMTVFTRVMNVGNCTNFTFQGLTINYNPLPFTQGVVTATNYVTVPNTITVKLDQGYPVKAYGRLEVYSPYTRKNKEFSGANNGTSSVFNPADPTSLIVSGVSAGIDVGDLVTLSGGPITPHSIQVFNSSFTTWRNITLYTSSGFGYIEGSGICGSILDNFNVIPGPKPAGAIRPPLLSSIFDAMQFNNIQLGPNVQNCTIKNAGDDSFSIQTPAYMTVLNASGNSAYIAFRTAAPLPLPAGDTLGPFFADQATIVSATLVPYGSFPIDPTIQMEIDNAQPGDPFFINKNQIYLIVFTAVPPFGAGSFVFNPRFCGTGFIYSNNTIYSKGRLLIKGINGFIENNRITNSIRPIVMTPEGNADTQSGCAQNLQIRGNYILRAGYYQSAFTTNQAGAICFASYEVVSVKAFDQMVIEDNTFDSNEGLNLQVVNCEDMQITNNIFLNTHCNDNGTNGGMYNIDQSTDIFIFNSDTVAITGNTIDHMGPQGSIPVVLSTGATNVTGLPGGALLLSKTNPPINTALTYAIINRGSTKALQTVLNGVSDNTNVEQETFNAAVLSQHWQLIPNGFYFNILHVASGKFLDIAGSSLAPGANAVIFTPNGSLSQQWAVFISRISFLKIKNVNSGMNLTLSGNANGVLCLQQIDSVSATQEFQLTVVV</sequence>
<evidence type="ECO:0000313" key="3">
    <source>
        <dbReference type="Proteomes" id="UP000215145"/>
    </source>
</evidence>
<dbReference type="OrthoDB" id="2576162at2"/>
<name>A0A229NX86_9BACL</name>
<dbReference type="Proteomes" id="UP000215145">
    <property type="component" value="Unassembled WGS sequence"/>
</dbReference>
<dbReference type="EMBL" id="NMUQ01000002">
    <property type="protein sequence ID" value="OXM14411.1"/>
    <property type="molecule type" value="Genomic_DNA"/>
</dbReference>
<dbReference type="InterPro" id="IPR035992">
    <property type="entry name" value="Ricin_B-like_lectins"/>
</dbReference>
<reference evidence="2 3" key="1">
    <citation type="submission" date="2017-07" db="EMBL/GenBank/DDBJ databases">
        <title>Paenibacillus herberti R33 genome sequencing and assembly.</title>
        <authorList>
            <person name="Su W."/>
        </authorList>
    </citation>
    <scope>NUCLEOTIDE SEQUENCE [LARGE SCALE GENOMIC DNA]</scope>
    <source>
        <strain evidence="2 3">R33</strain>
    </source>
</reference>
<evidence type="ECO:0000313" key="2">
    <source>
        <dbReference type="EMBL" id="OXM14411.1"/>
    </source>
</evidence>
<dbReference type="Gene3D" id="2.80.10.50">
    <property type="match status" value="1"/>
</dbReference>
<dbReference type="AlphaFoldDB" id="A0A229NX86"/>
<accession>A0A229NX86</accession>
<dbReference type="InterPro" id="IPR000772">
    <property type="entry name" value="Ricin_B_lectin"/>
</dbReference>
<organism evidence="2 3">
    <name type="scientific">Paenibacillus herberti</name>
    <dbReference type="NCBI Taxonomy" id="1619309"/>
    <lineage>
        <taxon>Bacteria</taxon>
        <taxon>Bacillati</taxon>
        <taxon>Bacillota</taxon>
        <taxon>Bacilli</taxon>
        <taxon>Bacillales</taxon>
        <taxon>Paenibacillaceae</taxon>
        <taxon>Paenibacillus</taxon>
    </lineage>
</organism>
<dbReference type="InterPro" id="IPR012334">
    <property type="entry name" value="Pectin_lyas_fold"/>
</dbReference>
<dbReference type="RefSeq" id="WP_089525235.1">
    <property type="nucleotide sequence ID" value="NZ_NMUQ01000002.1"/>
</dbReference>
<proteinExistence type="predicted"/>
<dbReference type="Gene3D" id="2.160.20.10">
    <property type="entry name" value="Single-stranded right-handed beta-helix, Pectin lyase-like"/>
    <property type="match status" value="2"/>
</dbReference>
<comment type="caution">
    <text evidence="2">The sequence shown here is derived from an EMBL/GenBank/DDBJ whole genome shotgun (WGS) entry which is preliminary data.</text>
</comment>
<evidence type="ECO:0000259" key="1">
    <source>
        <dbReference type="Pfam" id="PF14200"/>
    </source>
</evidence>
<dbReference type="InterPro" id="IPR011050">
    <property type="entry name" value="Pectin_lyase_fold/virulence"/>
</dbReference>
<dbReference type="Pfam" id="PF14200">
    <property type="entry name" value="RicinB_lectin_2"/>
    <property type="match status" value="1"/>
</dbReference>
<protein>
    <recommendedName>
        <fullName evidence="1">Ricin B lectin domain-containing protein</fullName>
    </recommendedName>
</protein>
<gene>
    <name evidence="2" type="ORF">CGZ75_15820</name>
</gene>